<name>A0ABT8RAZ9_9BACT</name>
<comment type="caution">
    <text evidence="1">The sequence shown here is derived from an EMBL/GenBank/DDBJ whole genome shotgun (WGS) entry which is preliminary data.</text>
</comment>
<reference evidence="1" key="1">
    <citation type="submission" date="2023-07" db="EMBL/GenBank/DDBJ databases">
        <title>The genome sequence of Rhodocytophaga aerolata KACC 12507.</title>
        <authorList>
            <person name="Zhang X."/>
        </authorList>
    </citation>
    <scope>NUCLEOTIDE SEQUENCE</scope>
    <source>
        <strain evidence="1">KACC 12507</strain>
    </source>
</reference>
<sequence>MRYSKVLLNVSLMITFWLFVDDNLFAQQFDWVIQAPGPITGGQVENIKDGEVVGAIKSIAVHPTNANIVYVGAVNGGIWKTNNAMATNPVWINQTDDQKSLSISVIKFDPIDVAGQTLIAGNGRFSSFYGYGGLRSGLLRTTNGGLNWSLIDGGGILTDINISGAAARGPIIIVSSNNANDRNKIGVWRSTDMGRSWHQMSGDTNTGLPKGISFDLASDPSNNDILFTNISGVIYRSLDIGETWTKVSNPTMDGIMAGAGNIKITVGTNNVYVAAVRSGRLAGVFRSPDGGNNWVTMSIPNNNEGGIHPGSQGNIHLSLVADPSNHNVVYIGGDRQRVYFNGDQPIPNFIGAKDYSGILFRGDASKPLGQQWVHLTHSKDKGPTGGGTLNSTAPHADSRDMAVTINGVLIEVNDGGIYKRTNPQNNNGDWFSMNGNIKISEFHSIAWDANSDIIIGGAQDTGTPVQKLRSNQQWKSVSTGDGGVVAVDDISIPNSSIRYSSYYNLSNFKRDVYNRANVLQSRDFPGLQVLNGGSNLIAQFYTPIKLNSKIPKRLIIGAQNSVYESIDQGTTIMEIGYGIKVNDEGANPIAYGATDNEDILYVGSYNRVYVRKEKYPDVLSQSNSYNGGRVMGIANNPNKADNAFVISTNRVYQTTDAGVMWSDITGNLATYIPGNLRSVAYSNYSNEGALIIGSDIGIFIAMGPDFSLWNKLGKTFPRVPVLSLEYDHADRILVAGTLGRGAFSINFPTSDQAPPPAVLANIPTTPTTPSDLMQSLASQNLSNQFQNDSNSVTLSPGVVINIDKKTTYIMSPNGGIDAINLETGKKIWNNKSTDKPIGFALNYLISQTASIFAENTLQIAALNATTGTQTFSKKLTLPEGVKASVVDTFSHSFAAIAESVDGNIQVNWQFAQFEDPMSQKGLPPGTEERIHGQEDNSMAAPSTIDTIVTKSGLFQINLSTGNVSTNIVVNDSIETNISPVKALTNLENTGDISVNQFLSANEQHILVSQQVDNQSWEKYNLIIFERKTNTRIGEFKSHFSFIPFIVIGSHIFYVTQPYTRRTPKGIIEEPLKIRAYDLKTNKVLWSRQIRDTTSQKILPP</sequence>
<protein>
    <submittedName>
        <fullName evidence="1">Sialidase family protein</fullName>
        <ecNumber evidence="1">3.2.1.-</ecNumber>
    </submittedName>
</protein>
<proteinExistence type="predicted"/>
<dbReference type="InterPro" id="IPR011047">
    <property type="entry name" value="Quinoprotein_ADH-like_sf"/>
</dbReference>
<keyword evidence="1" id="KW-0378">Hydrolase</keyword>
<evidence type="ECO:0000313" key="2">
    <source>
        <dbReference type="Proteomes" id="UP001168528"/>
    </source>
</evidence>
<organism evidence="1 2">
    <name type="scientific">Rhodocytophaga aerolata</name>
    <dbReference type="NCBI Taxonomy" id="455078"/>
    <lineage>
        <taxon>Bacteria</taxon>
        <taxon>Pseudomonadati</taxon>
        <taxon>Bacteroidota</taxon>
        <taxon>Cytophagia</taxon>
        <taxon>Cytophagales</taxon>
        <taxon>Rhodocytophagaceae</taxon>
        <taxon>Rhodocytophaga</taxon>
    </lineage>
</organism>
<dbReference type="InterPro" id="IPR015943">
    <property type="entry name" value="WD40/YVTN_repeat-like_dom_sf"/>
</dbReference>
<dbReference type="EMBL" id="JAUKPO010000017">
    <property type="protein sequence ID" value="MDO1449179.1"/>
    <property type="molecule type" value="Genomic_DNA"/>
</dbReference>
<dbReference type="PANTHER" id="PTHR43739:SF5">
    <property type="entry name" value="EXO-ALPHA-SIALIDASE"/>
    <property type="match status" value="1"/>
</dbReference>
<dbReference type="EC" id="3.2.1.-" evidence="1"/>
<gene>
    <name evidence="1" type="ORF">Q0590_23080</name>
</gene>
<keyword evidence="1" id="KW-0326">Glycosidase</keyword>
<accession>A0ABT8RAZ9</accession>
<dbReference type="Proteomes" id="UP001168528">
    <property type="component" value="Unassembled WGS sequence"/>
</dbReference>
<evidence type="ECO:0000313" key="1">
    <source>
        <dbReference type="EMBL" id="MDO1449179.1"/>
    </source>
</evidence>
<dbReference type="Gene3D" id="2.130.10.10">
    <property type="entry name" value="YVTN repeat-like/Quinoprotein amine dehydrogenase"/>
    <property type="match status" value="3"/>
</dbReference>
<dbReference type="PANTHER" id="PTHR43739">
    <property type="entry name" value="XYLOGLUCANASE (EUROFUNG)"/>
    <property type="match status" value="1"/>
</dbReference>
<dbReference type="SUPFAM" id="SSF50998">
    <property type="entry name" value="Quinoprotein alcohol dehydrogenase-like"/>
    <property type="match status" value="1"/>
</dbReference>
<dbReference type="RefSeq" id="WP_302039982.1">
    <property type="nucleotide sequence ID" value="NZ_JAUKPO010000017.1"/>
</dbReference>
<dbReference type="CDD" id="cd15482">
    <property type="entry name" value="Sialidase_non-viral"/>
    <property type="match status" value="1"/>
</dbReference>
<dbReference type="InterPro" id="IPR052025">
    <property type="entry name" value="Xyloglucanase_GH74"/>
</dbReference>
<keyword evidence="2" id="KW-1185">Reference proteome</keyword>
<dbReference type="SUPFAM" id="SSF110296">
    <property type="entry name" value="Oligoxyloglucan reducing end-specific cellobiohydrolase"/>
    <property type="match status" value="2"/>
</dbReference>
<dbReference type="GO" id="GO:0016798">
    <property type="term" value="F:hydrolase activity, acting on glycosyl bonds"/>
    <property type="evidence" value="ECO:0007669"/>
    <property type="project" value="UniProtKB-KW"/>
</dbReference>